<name>A0A1G4BEL0_9PEZI</name>
<accession>A0A1G4BEL0</accession>
<reference evidence="2 3" key="1">
    <citation type="submission" date="2016-09" db="EMBL/GenBank/DDBJ databases">
        <authorList>
            <person name="Capua I."/>
            <person name="De Benedictis P."/>
            <person name="Joannis T."/>
            <person name="Lombin L.H."/>
            <person name="Cattoli G."/>
        </authorList>
    </citation>
    <scope>NUCLEOTIDE SEQUENCE [LARGE SCALE GENOMIC DNA]</scope>
    <source>
        <strain evidence="2 3">IMI 309357</strain>
    </source>
</reference>
<protein>
    <submittedName>
        <fullName evidence="2">Uncharacterized protein</fullName>
    </submittedName>
</protein>
<dbReference type="AlphaFoldDB" id="A0A1G4BEL0"/>
<evidence type="ECO:0000313" key="2">
    <source>
        <dbReference type="EMBL" id="OHE99777.1"/>
    </source>
</evidence>
<dbReference type="EMBL" id="MJBS01000033">
    <property type="protein sequence ID" value="OHE99777.1"/>
    <property type="molecule type" value="Genomic_DNA"/>
</dbReference>
<proteinExistence type="predicted"/>
<dbReference type="RefSeq" id="XP_022476922.1">
    <property type="nucleotide sequence ID" value="XM_022616560.1"/>
</dbReference>
<feature type="compositionally biased region" description="Polar residues" evidence="1">
    <location>
        <begin position="22"/>
        <end position="31"/>
    </location>
</feature>
<feature type="region of interest" description="Disordered" evidence="1">
    <location>
        <begin position="1"/>
        <end position="39"/>
    </location>
</feature>
<evidence type="ECO:0000313" key="3">
    <source>
        <dbReference type="Proteomes" id="UP000176998"/>
    </source>
</evidence>
<organism evidence="2 3">
    <name type="scientific">Colletotrichum orchidophilum</name>
    <dbReference type="NCBI Taxonomy" id="1209926"/>
    <lineage>
        <taxon>Eukaryota</taxon>
        <taxon>Fungi</taxon>
        <taxon>Dikarya</taxon>
        <taxon>Ascomycota</taxon>
        <taxon>Pezizomycotina</taxon>
        <taxon>Sordariomycetes</taxon>
        <taxon>Hypocreomycetidae</taxon>
        <taxon>Glomerellales</taxon>
        <taxon>Glomerellaceae</taxon>
        <taxon>Colletotrichum</taxon>
    </lineage>
</organism>
<gene>
    <name evidence="2" type="ORF">CORC01_04913</name>
</gene>
<dbReference type="GeneID" id="34558070"/>
<sequence>MGDNMEGAGMAGPGTPAGSLVGNKSISQPTNAAELPPVVAGVRTGEVTPLELPSPKPANHAAPPGSLAFFDRFHRPSSSTVGLSVNHFFALHIVFPHCHSTATKQINRPQYAVVHHVCRPMHLLQDLALQLLGHFCQLVFNPIPVSPSAVKLTSWSHLNCSPVIPSFLQ</sequence>
<comment type="caution">
    <text evidence="2">The sequence shown here is derived from an EMBL/GenBank/DDBJ whole genome shotgun (WGS) entry which is preliminary data.</text>
</comment>
<dbReference type="Proteomes" id="UP000176998">
    <property type="component" value="Unassembled WGS sequence"/>
</dbReference>
<evidence type="ECO:0000256" key="1">
    <source>
        <dbReference type="SAM" id="MobiDB-lite"/>
    </source>
</evidence>
<keyword evidence="3" id="KW-1185">Reference proteome</keyword>